<gene>
    <name evidence="11" type="primary">kup</name>
    <name evidence="14" type="ORF">GTO87_08245</name>
</gene>
<dbReference type="InterPro" id="IPR003855">
    <property type="entry name" value="K+_transporter"/>
</dbReference>
<comment type="similarity">
    <text evidence="11">Belongs to the HAK/KUP transporter (TC 2.A.72) family.</text>
</comment>
<keyword evidence="8 11" id="KW-1133">Transmembrane helix</keyword>
<dbReference type="InterPro" id="IPR053951">
    <property type="entry name" value="K_trans_N"/>
</dbReference>
<dbReference type="Pfam" id="PF02705">
    <property type="entry name" value="K_trans"/>
    <property type="match status" value="1"/>
</dbReference>
<dbReference type="Pfam" id="PF22776">
    <property type="entry name" value="K_trans_C"/>
    <property type="match status" value="1"/>
</dbReference>
<evidence type="ECO:0000256" key="3">
    <source>
        <dbReference type="ARBA" id="ARBA00022475"/>
    </source>
</evidence>
<keyword evidence="5 11" id="KW-0812">Transmembrane</keyword>
<sequence length="689" mass="76995">MDAKSLNKISLAGMLVTLGIVYGDIGTSPLYVMNAIINDAGGMRNVTPEYIVGAISLIFWTLMLITTVKYVLIAMRADNNGEGGIFALYALVRNYGKWLVLPALIGGAALLADGTLTPAVTVTSAVEGLKGKDFSFFSFPNSQMLVLLITTGILLALFMVQRFGTGFIGKGFGPIMILWFGFLAVAGVANIHRHPEVIAALLPHHAIALLFSPHNKAGIFILGAVFLATTGAEALYSDMGHVGKRNVYATWPLVLTALTLNYLGQGAWMMNNISNPKFSGTRAVNPLYAMLPSHWQLPAIIIATLAAIIASQALITGSYTLVSEAIGLKFLPRMIVKHPSDVRNQIYIGDINWILCIITLGVVWFFRSSENMEAAYGLAITITMLMTTVLLFEYIEHHISRVLAILMSVFFLTIETIFFIASVVKFVHGGYVTFLILLAILAVMYIWYFGNKRRDAYEAESEYVSLKDFIPQLTELANDEDIPLYTTNLVYMTKVKDNYRIKRSAMYSILDKGPKRAQVYWFVTVNETDKPFESNYTVDMLETKNIVNVQLYLGFRRTQSVSVYLRQVVNNLINQGILPPQTPKYSTMKDRKVGGFRFVIVNEEPADLTTSDIKPADRRLIAARIFLQNITASPIAWYGLEFSNVVEESTPLFINKNHHEYMVQRKIYNAKTKRHPVPKPDLFRHNKKK</sequence>
<dbReference type="GO" id="GO:0015079">
    <property type="term" value="F:potassium ion transmembrane transporter activity"/>
    <property type="evidence" value="ECO:0007669"/>
    <property type="project" value="UniProtKB-UniRule"/>
</dbReference>
<evidence type="ECO:0000256" key="4">
    <source>
        <dbReference type="ARBA" id="ARBA00022538"/>
    </source>
</evidence>
<feature type="domain" description="K+ potassium transporter integral membrane" evidence="12">
    <location>
        <begin position="14"/>
        <end position="470"/>
    </location>
</feature>
<proteinExistence type="inferred from homology"/>
<evidence type="ECO:0000256" key="1">
    <source>
        <dbReference type="ARBA" id="ARBA00004141"/>
    </source>
</evidence>
<keyword evidence="6 11" id="KW-0769">Symport</keyword>
<protein>
    <recommendedName>
        <fullName evidence="11">Probable potassium transport system protein Kup</fullName>
    </recommendedName>
</protein>
<evidence type="ECO:0000256" key="5">
    <source>
        <dbReference type="ARBA" id="ARBA00022692"/>
    </source>
</evidence>
<dbReference type="AlphaFoldDB" id="A0A7H9ELG7"/>
<feature type="transmembrane region" description="Helical" evidence="11">
    <location>
        <begin position="51"/>
        <end position="72"/>
    </location>
</feature>
<dbReference type="Proteomes" id="UP000510886">
    <property type="component" value="Chromosome"/>
</dbReference>
<dbReference type="RefSeq" id="WP_180848748.1">
    <property type="nucleotide sequence ID" value="NZ_CP047418.1"/>
</dbReference>
<dbReference type="KEGG" id="lsw:GTO87_08245"/>
<comment type="catalytic activity">
    <reaction evidence="11">
        <text>K(+)(in) + H(+)(in) = K(+)(out) + H(+)(out)</text>
        <dbReference type="Rhea" id="RHEA:28490"/>
        <dbReference type="ChEBI" id="CHEBI:15378"/>
        <dbReference type="ChEBI" id="CHEBI:29103"/>
    </reaction>
</comment>
<dbReference type="InterPro" id="IPR053952">
    <property type="entry name" value="K_trans_C"/>
</dbReference>
<evidence type="ECO:0000256" key="6">
    <source>
        <dbReference type="ARBA" id="ARBA00022847"/>
    </source>
</evidence>
<feature type="transmembrane region" description="Helical" evidence="11">
    <location>
        <begin position="98"/>
        <end position="122"/>
    </location>
</feature>
<evidence type="ECO:0000256" key="9">
    <source>
        <dbReference type="ARBA" id="ARBA00023065"/>
    </source>
</evidence>
<feature type="transmembrane region" description="Helical" evidence="11">
    <location>
        <begin position="248"/>
        <end position="268"/>
    </location>
</feature>
<evidence type="ECO:0000256" key="8">
    <source>
        <dbReference type="ARBA" id="ARBA00022989"/>
    </source>
</evidence>
<evidence type="ECO:0000259" key="12">
    <source>
        <dbReference type="Pfam" id="PF02705"/>
    </source>
</evidence>
<feature type="transmembrane region" description="Helical" evidence="11">
    <location>
        <begin position="300"/>
        <end position="326"/>
    </location>
</feature>
<accession>A0A7H9ELG7</accession>
<dbReference type="EMBL" id="CP047418">
    <property type="protein sequence ID" value="QLL78573.1"/>
    <property type="molecule type" value="Genomic_DNA"/>
</dbReference>
<keyword evidence="9 11" id="KW-0406">Ion transport</keyword>
<dbReference type="GO" id="GO:0005886">
    <property type="term" value="C:plasma membrane"/>
    <property type="evidence" value="ECO:0007669"/>
    <property type="project" value="UniProtKB-SubCell"/>
</dbReference>
<evidence type="ECO:0000256" key="11">
    <source>
        <dbReference type="HAMAP-Rule" id="MF_01522"/>
    </source>
</evidence>
<dbReference type="PANTHER" id="PTHR30540:SF83">
    <property type="entry name" value="K+ POTASSIUM TRANSPORTER"/>
    <property type="match status" value="1"/>
</dbReference>
<feature type="domain" description="K+ potassium transporter C-terminal" evidence="13">
    <location>
        <begin position="488"/>
        <end position="648"/>
    </location>
</feature>
<evidence type="ECO:0000256" key="7">
    <source>
        <dbReference type="ARBA" id="ARBA00022958"/>
    </source>
</evidence>
<dbReference type="PANTHER" id="PTHR30540">
    <property type="entry name" value="OSMOTIC STRESS POTASSIUM TRANSPORTER"/>
    <property type="match status" value="1"/>
</dbReference>
<evidence type="ECO:0000313" key="14">
    <source>
        <dbReference type="EMBL" id="QLL78573.1"/>
    </source>
</evidence>
<feature type="transmembrane region" description="Helical" evidence="11">
    <location>
        <begin position="172"/>
        <end position="192"/>
    </location>
</feature>
<feature type="transmembrane region" description="Helical" evidence="11">
    <location>
        <begin position="347"/>
        <end position="368"/>
    </location>
</feature>
<dbReference type="InterPro" id="IPR023051">
    <property type="entry name" value="Kup"/>
</dbReference>
<evidence type="ECO:0000259" key="13">
    <source>
        <dbReference type="Pfam" id="PF22776"/>
    </source>
</evidence>
<feature type="transmembrane region" description="Helical" evidence="11">
    <location>
        <begin position="402"/>
        <end position="424"/>
    </location>
</feature>
<keyword evidence="2 11" id="KW-0813">Transport</keyword>
<organism evidence="14 15">
    <name type="scientific">Ligilactobacillus saerimneri</name>
    <dbReference type="NCBI Taxonomy" id="228229"/>
    <lineage>
        <taxon>Bacteria</taxon>
        <taxon>Bacillati</taxon>
        <taxon>Bacillota</taxon>
        <taxon>Bacilli</taxon>
        <taxon>Lactobacillales</taxon>
        <taxon>Lactobacillaceae</taxon>
        <taxon>Ligilactobacillus</taxon>
    </lineage>
</organism>
<keyword evidence="7 11" id="KW-0630">Potassium</keyword>
<dbReference type="GO" id="GO:0015293">
    <property type="term" value="F:symporter activity"/>
    <property type="evidence" value="ECO:0007669"/>
    <property type="project" value="UniProtKB-UniRule"/>
</dbReference>
<feature type="transmembrane region" description="Helical" evidence="11">
    <location>
        <begin position="12"/>
        <end position="31"/>
    </location>
</feature>
<keyword evidence="4 11" id="KW-0633">Potassium transport</keyword>
<keyword evidence="3 11" id="KW-1003">Cell membrane</keyword>
<feature type="transmembrane region" description="Helical" evidence="11">
    <location>
        <begin position="430"/>
        <end position="448"/>
    </location>
</feature>
<keyword evidence="10 11" id="KW-0472">Membrane</keyword>
<feature type="transmembrane region" description="Helical" evidence="11">
    <location>
        <begin position="374"/>
        <end position="395"/>
    </location>
</feature>
<evidence type="ECO:0000313" key="15">
    <source>
        <dbReference type="Proteomes" id="UP000510886"/>
    </source>
</evidence>
<feature type="transmembrane region" description="Helical" evidence="11">
    <location>
        <begin position="142"/>
        <end position="160"/>
    </location>
</feature>
<name>A0A7H9ELG7_9LACO</name>
<evidence type="ECO:0000256" key="10">
    <source>
        <dbReference type="ARBA" id="ARBA00023136"/>
    </source>
</evidence>
<reference evidence="14 15" key="1">
    <citation type="submission" date="2020-01" db="EMBL/GenBank/DDBJ databases">
        <title>Complete and circular genome sequences of six lactobacillus isolates from horses.</title>
        <authorList>
            <person name="Hassan H.M."/>
        </authorList>
    </citation>
    <scope>NUCLEOTIDE SEQUENCE [LARGE SCALE GENOMIC DNA]</scope>
    <source>
        <strain evidence="14 15">1A</strain>
    </source>
</reference>
<dbReference type="HAMAP" id="MF_01522">
    <property type="entry name" value="Kup"/>
    <property type="match status" value="1"/>
</dbReference>
<comment type="subcellular location">
    <subcellularLocation>
        <location evidence="11">Cell membrane</location>
        <topology evidence="11">Multi-pass membrane protein</topology>
    </subcellularLocation>
    <subcellularLocation>
        <location evidence="1">Membrane</location>
        <topology evidence="1">Multi-pass membrane protein</topology>
    </subcellularLocation>
</comment>
<evidence type="ECO:0000256" key="2">
    <source>
        <dbReference type="ARBA" id="ARBA00022448"/>
    </source>
</evidence>
<comment type="function">
    <text evidence="11">Transport of potassium into the cell. Likely operates as a K(+):H(+) symporter.</text>
</comment>